<feature type="chain" id="PRO_5016660431" description="GWxTD domain-containing protein" evidence="1">
    <location>
        <begin position="20"/>
        <end position="391"/>
    </location>
</feature>
<dbReference type="EMBL" id="QMFY01000001">
    <property type="protein sequence ID" value="RAW02685.1"/>
    <property type="molecule type" value="Genomic_DNA"/>
</dbReference>
<keyword evidence="1" id="KW-0732">Signal</keyword>
<comment type="caution">
    <text evidence="3">The sequence shown here is derived from an EMBL/GenBank/DDBJ whole genome shotgun (WGS) entry which is preliminary data.</text>
</comment>
<sequence>MRSFYTTILLLAITMAVQAQTLRDINYRYLYNPEEPFTFQMHPIRTNDGWTTLFKLTLRDSLADPKEYNIQWEIRTDLSDKEGKQVTADTIGTAYRVQKHGFRGQVNTAFQTGKVYLTAKVVHPGQKRAWYFYQFLAENLSTNCYIQSNGQAILDAYLKKETPFQIAGTGASSIITYYRDPFPAAAPPFSESQARVAKRIQADSIFQWQAGITSSLKSKGLYLVQQDTASQNGIAFRIEDDYPRLGKVESLADPLVYICTKDEFIRVKMAKGDKKAFDKIILQITGDAERAKTLFRSYFRRVELANDYFSSYKEGWKTDRGMCFIIFGLPEQVFKFEDREVWVYKQDDFKLNLNFTRSSTLFDPDNFVLTRAKRFNELWFSTIDLWRNARF</sequence>
<name>A0A364Y878_9BACT</name>
<dbReference type="Proteomes" id="UP000251889">
    <property type="component" value="Unassembled WGS sequence"/>
</dbReference>
<dbReference type="AlphaFoldDB" id="A0A364Y878"/>
<evidence type="ECO:0000259" key="2">
    <source>
        <dbReference type="Pfam" id="PF20094"/>
    </source>
</evidence>
<evidence type="ECO:0000313" key="3">
    <source>
        <dbReference type="EMBL" id="RAW02685.1"/>
    </source>
</evidence>
<evidence type="ECO:0000256" key="1">
    <source>
        <dbReference type="SAM" id="SignalP"/>
    </source>
</evidence>
<feature type="signal peptide" evidence="1">
    <location>
        <begin position="1"/>
        <end position="19"/>
    </location>
</feature>
<proteinExistence type="predicted"/>
<reference evidence="3 4" key="1">
    <citation type="submission" date="2018-06" db="EMBL/GenBank/DDBJ databases">
        <title>Chryseolinea flavus sp. nov., a member of the phylum Bacteroidetes isolated from soil.</title>
        <authorList>
            <person name="Li Y."/>
            <person name="Wang J."/>
        </authorList>
    </citation>
    <scope>NUCLEOTIDE SEQUENCE [LARGE SCALE GENOMIC DNA]</scope>
    <source>
        <strain evidence="3 4">SDU1-6</strain>
    </source>
</reference>
<evidence type="ECO:0000313" key="4">
    <source>
        <dbReference type="Proteomes" id="UP000251889"/>
    </source>
</evidence>
<gene>
    <name evidence="3" type="ORF">DQQ10_00830</name>
</gene>
<protein>
    <recommendedName>
        <fullName evidence="2">GWxTD domain-containing protein</fullName>
    </recommendedName>
</protein>
<organism evidence="3 4">
    <name type="scientific">Pseudochryseolinea flava</name>
    <dbReference type="NCBI Taxonomy" id="2059302"/>
    <lineage>
        <taxon>Bacteria</taxon>
        <taxon>Pseudomonadati</taxon>
        <taxon>Bacteroidota</taxon>
        <taxon>Cytophagia</taxon>
        <taxon>Cytophagales</taxon>
        <taxon>Fulvivirgaceae</taxon>
        <taxon>Pseudochryseolinea</taxon>
    </lineage>
</organism>
<dbReference type="OrthoDB" id="9814412at2"/>
<keyword evidence="4" id="KW-1185">Reference proteome</keyword>
<dbReference type="RefSeq" id="WP_112744902.1">
    <property type="nucleotide sequence ID" value="NZ_QMFY01000001.1"/>
</dbReference>
<feature type="domain" description="GWxTD" evidence="2">
    <location>
        <begin position="220"/>
        <end position="388"/>
    </location>
</feature>
<dbReference type="Pfam" id="PF20094">
    <property type="entry name" value="GWxTD_dom"/>
    <property type="match status" value="1"/>
</dbReference>
<dbReference type="NCBIfam" id="TIGR04514">
    <property type="entry name" value="GWxTD_dom"/>
    <property type="match status" value="1"/>
</dbReference>
<accession>A0A364Y878</accession>
<dbReference type="InterPro" id="IPR030959">
    <property type="entry name" value="GWxTD_dom"/>
</dbReference>